<keyword evidence="6" id="KW-1185">Reference proteome</keyword>
<dbReference type="AlphaFoldDB" id="A0A1I0XI80"/>
<dbReference type="SMART" id="SM01324">
    <property type="entry name" value="YARHG"/>
    <property type="match status" value="2"/>
</dbReference>
<feature type="domain" description="YARHG" evidence="4">
    <location>
        <begin position="285"/>
        <end position="368"/>
    </location>
</feature>
<dbReference type="OrthoDB" id="517663at2"/>
<dbReference type="InterPro" id="IPR038434">
    <property type="entry name" value="YARHG_sf"/>
</dbReference>
<keyword evidence="3" id="KW-1133">Transmembrane helix</keyword>
<gene>
    <name evidence="5" type="ORF">SAMN04488528_100890</name>
</gene>
<feature type="transmembrane region" description="Helical" evidence="3">
    <location>
        <begin position="187"/>
        <end position="208"/>
    </location>
</feature>
<dbReference type="InterPro" id="IPR011990">
    <property type="entry name" value="TPR-like_helical_dom_sf"/>
</dbReference>
<evidence type="ECO:0000313" key="5">
    <source>
        <dbReference type="EMBL" id="SFA99938.1"/>
    </source>
</evidence>
<dbReference type="EMBL" id="FOKI01000008">
    <property type="protein sequence ID" value="SFA99938.1"/>
    <property type="molecule type" value="Genomic_DNA"/>
</dbReference>
<feature type="repeat" description="TPR" evidence="1">
    <location>
        <begin position="41"/>
        <end position="74"/>
    </location>
</feature>
<dbReference type="Pfam" id="PF13308">
    <property type="entry name" value="YARHG"/>
    <property type="match status" value="2"/>
</dbReference>
<organism evidence="5 6">
    <name type="scientific">Clostridium frigidicarnis</name>
    <dbReference type="NCBI Taxonomy" id="84698"/>
    <lineage>
        <taxon>Bacteria</taxon>
        <taxon>Bacillati</taxon>
        <taxon>Bacillota</taxon>
        <taxon>Clostridia</taxon>
        <taxon>Eubacteriales</taxon>
        <taxon>Clostridiaceae</taxon>
        <taxon>Clostridium</taxon>
    </lineage>
</organism>
<feature type="region of interest" description="Disordered" evidence="2">
    <location>
        <begin position="223"/>
        <end position="256"/>
    </location>
</feature>
<keyword evidence="3" id="KW-0812">Transmembrane</keyword>
<reference evidence="5 6" key="1">
    <citation type="submission" date="2016-10" db="EMBL/GenBank/DDBJ databases">
        <authorList>
            <person name="de Groot N.N."/>
        </authorList>
    </citation>
    <scope>NUCLEOTIDE SEQUENCE [LARGE SCALE GENOMIC DNA]</scope>
    <source>
        <strain evidence="5 6">DSM 12271</strain>
    </source>
</reference>
<dbReference type="RefSeq" id="WP_090040035.1">
    <property type="nucleotide sequence ID" value="NZ_FOKI01000008.1"/>
</dbReference>
<dbReference type="SUPFAM" id="SSF48452">
    <property type="entry name" value="TPR-like"/>
    <property type="match status" value="1"/>
</dbReference>
<dbReference type="STRING" id="84698.SAMN04488528_100890"/>
<proteinExistence type="predicted"/>
<dbReference type="Pfam" id="PF13181">
    <property type="entry name" value="TPR_8"/>
    <property type="match status" value="2"/>
</dbReference>
<dbReference type="PROSITE" id="PS50005">
    <property type="entry name" value="TPR"/>
    <property type="match status" value="1"/>
</dbReference>
<evidence type="ECO:0000256" key="2">
    <source>
        <dbReference type="SAM" id="MobiDB-lite"/>
    </source>
</evidence>
<name>A0A1I0XI80_9CLOT</name>
<evidence type="ECO:0000313" key="6">
    <source>
        <dbReference type="Proteomes" id="UP000198619"/>
    </source>
</evidence>
<dbReference type="InterPro" id="IPR019734">
    <property type="entry name" value="TPR_rpt"/>
</dbReference>
<dbReference type="Gene3D" id="1.25.40.10">
    <property type="entry name" value="Tetratricopeptide repeat domain"/>
    <property type="match status" value="1"/>
</dbReference>
<dbReference type="InterPro" id="IPR025582">
    <property type="entry name" value="YARHG_dom"/>
</dbReference>
<dbReference type="SMART" id="SM00028">
    <property type="entry name" value="TPR"/>
    <property type="match status" value="2"/>
</dbReference>
<protein>
    <submittedName>
        <fullName evidence="5">Tetratricopeptide repeat-containing protein</fullName>
    </submittedName>
</protein>
<dbReference type="Gene3D" id="1.20.58.1690">
    <property type="match status" value="2"/>
</dbReference>
<evidence type="ECO:0000259" key="4">
    <source>
        <dbReference type="SMART" id="SM01324"/>
    </source>
</evidence>
<feature type="domain" description="YARHG" evidence="4">
    <location>
        <begin position="382"/>
        <end position="463"/>
    </location>
</feature>
<dbReference type="Proteomes" id="UP000198619">
    <property type="component" value="Unassembled WGS sequence"/>
</dbReference>
<accession>A0A1I0XI80</accession>
<keyword evidence="1" id="KW-0802">TPR repeat</keyword>
<sequence>MGDYRELSIAMENALQMNEYNEFFSICNRGINSNFSTKEKAQIYFIMASTHRELNELTNALKAYSSAINLDKDKLYAYVRKAEILRDLGRIEACDHCCLQGLKVFPNDNKLLSIKQSVAQSSTFIESNMIERDRRQNSIYQRDNEDRFDTSVNELYGNNINELEYEDDDEYEDYYDDEERNNTLKTVVEIVACIVILICLGLGGFFGYKALFVNKAIDNKDTITSSNKDDDATEEVKKDAKEDTSESRKEEPKNEKRIINNNRMKYLIKDEDPSAAFSSYIIGNPSYIFPESDRIKLKYEDVINKTLDELFVARNEIFARFGYMFEKNSVLDNYFRNKPWYKPSPAAKSNTGNEIEASNSDLIRQVEVSRIAHYNYGENGIDGYVIEDSNTRKINRDELKNLKDWEIIVARNEIFARHGLAFSIPQLDDHFSNQTWYKKGGFNDKDLTSLEVENIDLIKQEENSRYNKILKR</sequence>
<evidence type="ECO:0000256" key="3">
    <source>
        <dbReference type="SAM" id="Phobius"/>
    </source>
</evidence>
<keyword evidence="3" id="KW-0472">Membrane</keyword>
<evidence type="ECO:0000256" key="1">
    <source>
        <dbReference type="PROSITE-ProRule" id="PRU00339"/>
    </source>
</evidence>